<proteinExistence type="predicted"/>
<dbReference type="AlphaFoldDB" id="A0A0E9Q2T3"/>
<sequence>MFWKVPWSLGSCCWPRSLPVFQCLYHKKLLPRTNVYPPLMSQTLTFTL</sequence>
<reference evidence="1" key="1">
    <citation type="submission" date="2014-11" db="EMBL/GenBank/DDBJ databases">
        <authorList>
            <person name="Amaro Gonzalez C."/>
        </authorList>
    </citation>
    <scope>NUCLEOTIDE SEQUENCE</scope>
</reference>
<dbReference type="EMBL" id="GBXM01097366">
    <property type="protein sequence ID" value="JAH11211.1"/>
    <property type="molecule type" value="Transcribed_RNA"/>
</dbReference>
<protein>
    <submittedName>
        <fullName evidence="1">Uncharacterized protein</fullName>
    </submittedName>
</protein>
<accession>A0A0E9Q2T3</accession>
<organism evidence="1">
    <name type="scientific">Anguilla anguilla</name>
    <name type="common">European freshwater eel</name>
    <name type="synonym">Muraena anguilla</name>
    <dbReference type="NCBI Taxonomy" id="7936"/>
    <lineage>
        <taxon>Eukaryota</taxon>
        <taxon>Metazoa</taxon>
        <taxon>Chordata</taxon>
        <taxon>Craniata</taxon>
        <taxon>Vertebrata</taxon>
        <taxon>Euteleostomi</taxon>
        <taxon>Actinopterygii</taxon>
        <taxon>Neopterygii</taxon>
        <taxon>Teleostei</taxon>
        <taxon>Anguilliformes</taxon>
        <taxon>Anguillidae</taxon>
        <taxon>Anguilla</taxon>
    </lineage>
</organism>
<name>A0A0E9Q2T3_ANGAN</name>
<evidence type="ECO:0000313" key="1">
    <source>
        <dbReference type="EMBL" id="JAH11211.1"/>
    </source>
</evidence>
<reference evidence="1" key="2">
    <citation type="journal article" date="2015" name="Fish Shellfish Immunol.">
        <title>Early steps in the European eel (Anguilla anguilla)-Vibrio vulnificus interaction in the gills: Role of the RtxA13 toxin.</title>
        <authorList>
            <person name="Callol A."/>
            <person name="Pajuelo D."/>
            <person name="Ebbesson L."/>
            <person name="Teles M."/>
            <person name="MacKenzie S."/>
            <person name="Amaro C."/>
        </authorList>
    </citation>
    <scope>NUCLEOTIDE SEQUENCE</scope>
</reference>